<evidence type="ECO:0000256" key="1">
    <source>
        <dbReference type="ARBA" id="ARBA00023002"/>
    </source>
</evidence>
<dbReference type="InterPro" id="IPR036188">
    <property type="entry name" value="FAD/NAD-bd_sf"/>
</dbReference>
<dbReference type="SUPFAM" id="SSF51905">
    <property type="entry name" value="FAD/NAD(P)-binding domain"/>
    <property type="match status" value="1"/>
</dbReference>
<gene>
    <name evidence="3" type="ORF">LG943_07885</name>
</gene>
<keyword evidence="1" id="KW-0560">Oxidoreductase</keyword>
<dbReference type="Gene3D" id="3.50.50.60">
    <property type="entry name" value="FAD/NAD(P)-binding domain"/>
    <property type="match status" value="1"/>
</dbReference>
<dbReference type="EMBL" id="JAJAQC010000009">
    <property type="protein sequence ID" value="MDA0564244.1"/>
    <property type="molecule type" value="Genomic_DNA"/>
</dbReference>
<dbReference type="Proteomes" id="UP001140076">
    <property type="component" value="Unassembled WGS sequence"/>
</dbReference>
<dbReference type="Gene3D" id="3.30.9.10">
    <property type="entry name" value="D-Amino Acid Oxidase, subunit A, domain 2"/>
    <property type="match status" value="1"/>
</dbReference>
<reference evidence="3" key="1">
    <citation type="submission" date="2021-10" db="EMBL/GenBank/DDBJ databases">
        <title>Streptomonospora sp. nov., isolated from mangrove soil.</title>
        <authorList>
            <person name="Chen X."/>
            <person name="Ge X."/>
            <person name="Liu W."/>
        </authorList>
    </citation>
    <scope>NUCLEOTIDE SEQUENCE</scope>
    <source>
        <strain evidence="3">S1-112</strain>
    </source>
</reference>
<name>A0A9X3NI55_9ACTN</name>
<dbReference type="Pfam" id="PF01266">
    <property type="entry name" value="DAO"/>
    <property type="match status" value="1"/>
</dbReference>
<dbReference type="PANTHER" id="PTHR13847:SF289">
    <property type="entry name" value="GLYCINE OXIDASE"/>
    <property type="match status" value="1"/>
</dbReference>
<dbReference type="RefSeq" id="WP_270071532.1">
    <property type="nucleotide sequence ID" value="NZ_JAJAQC010000009.1"/>
</dbReference>
<accession>A0A9X3NI55</accession>
<dbReference type="AlphaFoldDB" id="A0A9X3NI55"/>
<dbReference type="GO" id="GO:0005737">
    <property type="term" value="C:cytoplasm"/>
    <property type="evidence" value="ECO:0007669"/>
    <property type="project" value="TreeGrafter"/>
</dbReference>
<proteinExistence type="predicted"/>
<organism evidence="3 4">
    <name type="scientific">Streptomonospora mangrovi</name>
    <dbReference type="NCBI Taxonomy" id="2883123"/>
    <lineage>
        <taxon>Bacteria</taxon>
        <taxon>Bacillati</taxon>
        <taxon>Actinomycetota</taxon>
        <taxon>Actinomycetes</taxon>
        <taxon>Streptosporangiales</taxon>
        <taxon>Nocardiopsidaceae</taxon>
        <taxon>Streptomonospora</taxon>
    </lineage>
</organism>
<evidence type="ECO:0000313" key="3">
    <source>
        <dbReference type="EMBL" id="MDA0564244.1"/>
    </source>
</evidence>
<keyword evidence="4" id="KW-1185">Reference proteome</keyword>
<protein>
    <submittedName>
        <fullName evidence="3">FAD-binding oxidoreductase</fullName>
    </submittedName>
</protein>
<comment type="caution">
    <text evidence="3">The sequence shown here is derived from an EMBL/GenBank/DDBJ whole genome shotgun (WGS) entry which is preliminary data.</text>
</comment>
<feature type="domain" description="FAD dependent oxidoreductase" evidence="2">
    <location>
        <begin position="4"/>
        <end position="341"/>
    </location>
</feature>
<evidence type="ECO:0000313" key="4">
    <source>
        <dbReference type="Proteomes" id="UP001140076"/>
    </source>
</evidence>
<dbReference type="InterPro" id="IPR006076">
    <property type="entry name" value="FAD-dep_OxRdtase"/>
</dbReference>
<dbReference type="GO" id="GO:0016491">
    <property type="term" value="F:oxidoreductase activity"/>
    <property type="evidence" value="ECO:0007669"/>
    <property type="project" value="UniProtKB-KW"/>
</dbReference>
<evidence type="ECO:0000259" key="2">
    <source>
        <dbReference type="Pfam" id="PF01266"/>
    </source>
</evidence>
<sequence length="377" mass="38169">MRAVAVVGAGVLGAAVAWNLARRGLRVVVVEREPVPAAGASGASFARATAFGRAPRAYFELRHAGLRTLHRLRETGVPGFHPCPSLVWSRDDPALADTVATARHQGYRACHGPCAGFPVPAGPGRAVPAARAAYLPAEGWVDLPAMADWMLARARRFGADIRFGARAVDIRTGADGAVRALVLADGGAVAADTVVNAAGAGADRVARLVGGPLALAPSAGLLAEVPLARELDAMLLAPDISIRPAGAGAALLRSDAIDSRLGAAPAADLAAEAAAELLERAAAVLPELAGARPTAARVGVRAFPADGYPSVGFLSGVPGYYEAVTHSGATLGPLLGRLAAEEIASGHRSRLLAPYTPDRFGGSAVPDQGAGIAPAHT</sequence>
<dbReference type="PANTHER" id="PTHR13847">
    <property type="entry name" value="SARCOSINE DEHYDROGENASE-RELATED"/>
    <property type="match status" value="1"/>
</dbReference>